<proteinExistence type="predicted"/>
<feature type="signal peptide" evidence="1">
    <location>
        <begin position="1"/>
        <end position="20"/>
    </location>
</feature>
<dbReference type="AlphaFoldDB" id="A0A8X7CK20"/>
<name>A0A8X7CK20_9ARAC</name>
<feature type="chain" id="PRO_5036597039" evidence="1">
    <location>
        <begin position="21"/>
        <end position="97"/>
    </location>
</feature>
<dbReference type="Proteomes" id="UP000886998">
    <property type="component" value="Unassembled WGS sequence"/>
</dbReference>
<dbReference type="EMBL" id="BMAV01007154">
    <property type="protein sequence ID" value="GFY49742.1"/>
    <property type="molecule type" value="Genomic_DNA"/>
</dbReference>
<evidence type="ECO:0000313" key="3">
    <source>
        <dbReference type="EMBL" id="GFY70221.1"/>
    </source>
</evidence>
<reference evidence="3" key="1">
    <citation type="submission" date="2020-08" db="EMBL/GenBank/DDBJ databases">
        <title>Multicomponent nature underlies the extraordinary mechanical properties of spider dragline silk.</title>
        <authorList>
            <person name="Kono N."/>
            <person name="Nakamura H."/>
            <person name="Mori M."/>
            <person name="Yoshida Y."/>
            <person name="Ohtoshi R."/>
            <person name="Malay A.D."/>
            <person name="Moran D.A.P."/>
            <person name="Tomita M."/>
            <person name="Numata K."/>
            <person name="Arakawa K."/>
        </authorList>
    </citation>
    <scope>NUCLEOTIDE SEQUENCE</scope>
</reference>
<comment type="caution">
    <text evidence="3">The sequence shown here is derived from an EMBL/GenBank/DDBJ whole genome shotgun (WGS) entry which is preliminary data.</text>
</comment>
<accession>A0A8X7CK20</accession>
<evidence type="ECO:0000313" key="4">
    <source>
        <dbReference type="Proteomes" id="UP000886998"/>
    </source>
</evidence>
<gene>
    <name evidence="3" type="ORF">TNIN_136581</name>
    <name evidence="2" type="ORF">TNIN_267611</name>
</gene>
<evidence type="ECO:0000313" key="2">
    <source>
        <dbReference type="EMBL" id="GFY49742.1"/>
    </source>
</evidence>
<dbReference type="OrthoDB" id="6471629at2759"/>
<keyword evidence="1" id="KW-0732">Signal</keyword>
<sequence length="97" mass="10810">MHCVLHYFLLPAGSLQTICGQFRPSEPINGVQGGGRHVEGKYYPEFEACLVCNVCRIGRLKVSAPGIVPTWTSAKFSVHSERYWRGEYSPSLPLLTL</sequence>
<dbReference type="EMBL" id="BMAV01018101">
    <property type="protein sequence ID" value="GFY70221.1"/>
    <property type="molecule type" value="Genomic_DNA"/>
</dbReference>
<keyword evidence="4" id="KW-1185">Reference proteome</keyword>
<organism evidence="3 4">
    <name type="scientific">Trichonephila inaurata madagascariensis</name>
    <dbReference type="NCBI Taxonomy" id="2747483"/>
    <lineage>
        <taxon>Eukaryota</taxon>
        <taxon>Metazoa</taxon>
        <taxon>Ecdysozoa</taxon>
        <taxon>Arthropoda</taxon>
        <taxon>Chelicerata</taxon>
        <taxon>Arachnida</taxon>
        <taxon>Araneae</taxon>
        <taxon>Araneomorphae</taxon>
        <taxon>Entelegynae</taxon>
        <taxon>Araneoidea</taxon>
        <taxon>Nephilidae</taxon>
        <taxon>Trichonephila</taxon>
        <taxon>Trichonephila inaurata</taxon>
    </lineage>
</organism>
<evidence type="ECO:0000256" key="1">
    <source>
        <dbReference type="SAM" id="SignalP"/>
    </source>
</evidence>
<protein>
    <submittedName>
        <fullName evidence="3">Uncharacterized protein</fullName>
    </submittedName>
</protein>